<accession>N6UBU9</accession>
<dbReference type="InterPro" id="IPR032004">
    <property type="entry name" value="DUF4790"/>
</dbReference>
<protein>
    <submittedName>
        <fullName evidence="2">Uncharacterized protein</fullName>
    </submittedName>
</protein>
<name>N6UBU9_DENPD</name>
<dbReference type="EMBL" id="KB740987">
    <property type="protein sequence ID" value="ENN76132.1"/>
    <property type="molecule type" value="Genomic_DNA"/>
</dbReference>
<dbReference type="HOGENOM" id="CLU_2075532_0_0_1"/>
<organism evidence="2">
    <name type="scientific">Dendroctonus ponderosae</name>
    <name type="common">Mountain pine beetle</name>
    <dbReference type="NCBI Taxonomy" id="77166"/>
    <lineage>
        <taxon>Eukaryota</taxon>
        <taxon>Metazoa</taxon>
        <taxon>Ecdysozoa</taxon>
        <taxon>Arthropoda</taxon>
        <taxon>Hexapoda</taxon>
        <taxon>Insecta</taxon>
        <taxon>Pterygota</taxon>
        <taxon>Neoptera</taxon>
        <taxon>Endopterygota</taxon>
        <taxon>Coleoptera</taxon>
        <taxon>Polyphaga</taxon>
        <taxon>Cucujiformia</taxon>
        <taxon>Curculionidae</taxon>
        <taxon>Scolytinae</taxon>
        <taxon>Dendroctonus</taxon>
    </lineage>
</organism>
<dbReference type="Pfam" id="PF16037">
    <property type="entry name" value="DUF4790"/>
    <property type="match status" value="1"/>
</dbReference>
<feature type="non-terminal residue" evidence="2">
    <location>
        <position position="1"/>
    </location>
</feature>
<dbReference type="AlphaFoldDB" id="N6UBU9"/>
<gene>
    <name evidence="2" type="ORF">YQE_07352</name>
</gene>
<reference evidence="2" key="1">
    <citation type="journal article" date="2013" name="Genome Biol.">
        <title>Draft genome of the mountain pine beetle, Dendroctonus ponderosae Hopkins, a major forest pest.</title>
        <authorList>
            <person name="Keeling C.I."/>
            <person name="Yuen M.M."/>
            <person name="Liao N.Y."/>
            <person name="Docking T.R."/>
            <person name="Chan S.K."/>
            <person name="Taylor G.A."/>
            <person name="Palmquist D.L."/>
            <person name="Jackman S.D."/>
            <person name="Nguyen A."/>
            <person name="Li M."/>
            <person name="Henderson H."/>
            <person name="Janes J.K."/>
            <person name="Zhao Y."/>
            <person name="Pandoh P."/>
            <person name="Moore R."/>
            <person name="Sperling F.A."/>
            <person name="Huber D.P."/>
            <person name="Birol I."/>
            <person name="Jones S.J."/>
            <person name="Bohlmann J."/>
        </authorList>
    </citation>
    <scope>NUCLEOTIDE SEQUENCE</scope>
</reference>
<evidence type="ECO:0000256" key="1">
    <source>
        <dbReference type="SAM" id="MobiDB-lite"/>
    </source>
</evidence>
<evidence type="ECO:0000313" key="2">
    <source>
        <dbReference type="EMBL" id="ENN76132.1"/>
    </source>
</evidence>
<sequence length="118" mass="14125">MSLQVSNPDMQEEGKQQVDAREVPFQLTPRDTQDPSYSQLELPYRVICRQRLRQQAKVMREQFFKELKCMELFQNTALDGVRLHREFCPVVKTRVRRNQSWGDFKRLEQLLNGRDLPE</sequence>
<proteinExistence type="predicted"/>
<feature type="compositionally biased region" description="Basic and acidic residues" evidence="1">
    <location>
        <begin position="12"/>
        <end position="22"/>
    </location>
</feature>
<feature type="region of interest" description="Disordered" evidence="1">
    <location>
        <begin position="1"/>
        <end position="36"/>
    </location>
</feature>
<dbReference type="OrthoDB" id="7675754at2759"/>